<evidence type="ECO:0000256" key="2">
    <source>
        <dbReference type="ARBA" id="ARBA00022448"/>
    </source>
</evidence>
<feature type="transmembrane region" description="Helical" evidence="6">
    <location>
        <begin position="345"/>
        <end position="364"/>
    </location>
</feature>
<keyword evidence="5 6" id="KW-0472">Membrane</keyword>
<dbReference type="PANTHER" id="PTHR23504">
    <property type="entry name" value="MAJOR FACILITATOR SUPERFAMILY DOMAIN-CONTAINING PROTEIN 10"/>
    <property type="match status" value="1"/>
</dbReference>
<dbReference type="RefSeq" id="XP_033690897.1">
    <property type="nucleotide sequence ID" value="XM_033827482.1"/>
</dbReference>
<dbReference type="AlphaFoldDB" id="A0A6A6J353"/>
<feature type="transmembrane region" description="Helical" evidence="6">
    <location>
        <begin position="13"/>
        <end position="36"/>
    </location>
</feature>
<keyword evidence="2" id="KW-0813">Transport</keyword>
<keyword evidence="4 6" id="KW-1133">Transmembrane helix</keyword>
<feature type="domain" description="Major facilitator superfamily (MFS) profile" evidence="7">
    <location>
        <begin position="1"/>
        <end position="175"/>
    </location>
</feature>
<dbReference type="EMBL" id="ML987189">
    <property type="protein sequence ID" value="KAF2255893.1"/>
    <property type="molecule type" value="Genomic_DNA"/>
</dbReference>
<protein>
    <submittedName>
        <fullName evidence="8">MFS general substrate transporter</fullName>
    </submittedName>
</protein>
<dbReference type="Pfam" id="PF07690">
    <property type="entry name" value="MFS_1"/>
    <property type="match status" value="1"/>
</dbReference>
<feature type="transmembrane region" description="Helical" evidence="6">
    <location>
        <begin position="472"/>
        <end position="494"/>
    </location>
</feature>
<dbReference type="InterPro" id="IPR011701">
    <property type="entry name" value="MFS"/>
</dbReference>
<evidence type="ECO:0000256" key="4">
    <source>
        <dbReference type="ARBA" id="ARBA00022989"/>
    </source>
</evidence>
<dbReference type="PANTHER" id="PTHR23504:SF15">
    <property type="entry name" value="MAJOR FACILITATOR SUPERFAMILY (MFS) PROFILE DOMAIN-CONTAINING PROTEIN"/>
    <property type="match status" value="1"/>
</dbReference>
<evidence type="ECO:0000256" key="6">
    <source>
        <dbReference type="SAM" id="Phobius"/>
    </source>
</evidence>
<comment type="subcellular location">
    <subcellularLocation>
        <location evidence="1">Membrane</location>
        <topology evidence="1">Multi-pass membrane protein</topology>
    </subcellularLocation>
</comment>
<reference evidence="8" key="1">
    <citation type="journal article" date="2020" name="Stud. Mycol.">
        <title>101 Dothideomycetes genomes: a test case for predicting lifestyles and emergence of pathogens.</title>
        <authorList>
            <person name="Haridas S."/>
            <person name="Albert R."/>
            <person name="Binder M."/>
            <person name="Bloem J."/>
            <person name="Labutti K."/>
            <person name="Salamov A."/>
            <person name="Andreopoulos B."/>
            <person name="Baker S."/>
            <person name="Barry K."/>
            <person name="Bills G."/>
            <person name="Bluhm B."/>
            <person name="Cannon C."/>
            <person name="Castanera R."/>
            <person name="Culley D."/>
            <person name="Daum C."/>
            <person name="Ezra D."/>
            <person name="Gonzalez J."/>
            <person name="Henrissat B."/>
            <person name="Kuo A."/>
            <person name="Liang C."/>
            <person name="Lipzen A."/>
            <person name="Lutzoni F."/>
            <person name="Magnuson J."/>
            <person name="Mondo S."/>
            <person name="Nolan M."/>
            <person name="Ohm R."/>
            <person name="Pangilinan J."/>
            <person name="Park H.-J."/>
            <person name="Ramirez L."/>
            <person name="Alfaro M."/>
            <person name="Sun H."/>
            <person name="Tritt A."/>
            <person name="Yoshinaga Y."/>
            <person name="Zwiers L.-H."/>
            <person name="Turgeon B."/>
            <person name="Goodwin S."/>
            <person name="Spatafora J."/>
            <person name="Crous P."/>
            <person name="Grigoriev I."/>
        </authorList>
    </citation>
    <scope>NUCLEOTIDE SEQUENCE</scope>
    <source>
        <strain evidence="8">CBS 122368</strain>
    </source>
</reference>
<dbReference type="PROSITE" id="PS50850">
    <property type="entry name" value="MFS"/>
    <property type="match status" value="1"/>
</dbReference>
<dbReference type="Gene3D" id="1.20.1250.20">
    <property type="entry name" value="MFS general substrate transporter like domains"/>
    <property type="match status" value="1"/>
</dbReference>
<feature type="transmembrane region" description="Helical" evidence="6">
    <location>
        <begin position="376"/>
        <end position="398"/>
    </location>
</feature>
<dbReference type="InterPro" id="IPR036259">
    <property type="entry name" value="MFS_trans_sf"/>
</dbReference>
<feature type="transmembrane region" description="Helical" evidence="6">
    <location>
        <begin position="48"/>
        <end position="65"/>
    </location>
</feature>
<feature type="transmembrane region" description="Helical" evidence="6">
    <location>
        <begin position="149"/>
        <end position="171"/>
    </location>
</feature>
<evidence type="ECO:0000313" key="8">
    <source>
        <dbReference type="EMBL" id="KAF2255893.1"/>
    </source>
</evidence>
<organism evidence="8 9">
    <name type="scientific">Trematosphaeria pertusa</name>
    <dbReference type="NCBI Taxonomy" id="390896"/>
    <lineage>
        <taxon>Eukaryota</taxon>
        <taxon>Fungi</taxon>
        <taxon>Dikarya</taxon>
        <taxon>Ascomycota</taxon>
        <taxon>Pezizomycotina</taxon>
        <taxon>Dothideomycetes</taxon>
        <taxon>Pleosporomycetidae</taxon>
        <taxon>Pleosporales</taxon>
        <taxon>Massarineae</taxon>
        <taxon>Trematosphaeriaceae</taxon>
        <taxon>Trematosphaeria</taxon>
    </lineage>
</organism>
<dbReference type="Proteomes" id="UP000800094">
    <property type="component" value="Unassembled WGS sequence"/>
</dbReference>
<evidence type="ECO:0000256" key="5">
    <source>
        <dbReference type="ARBA" id="ARBA00023136"/>
    </source>
</evidence>
<dbReference type="OrthoDB" id="10262656at2759"/>
<dbReference type="SUPFAM" id="SSF103473">
    <property type="entry name" value="MFS general substrate transporter"/>
    <property type="match status" value="1"/>
</dbReference>
<dbReference type="GO" id="GO:0016020">
    <property type="term" value="C:membrane"/>
    <property type="evidence" value="ECO:0007669"/>
    <property type="project" value="UniProtKB-SubCell"/>
</dbReference>
<accession>A0A6A6J353</accession>
<sequence length="498" mass="54374">MIGSFDSVNDTDVALYAGVLISVFTFCEFLSGMLWARIADTIGRKPTLLIGIIGGIASAALFGFSRNLMQAIAARAIGGLLNPNVGVVQTCIGELATRKEQQANAFSVVPYLRGLGNLVGPIIGGFLADPVKHYPSSFKASSIWAEYPYLLPNLVVVCLLVVTFVIGFLFFRETLPRTEADASVASTMAARFGKLFTWLGLRHQQSGYRHITDPESLPPTELTIQSPTDDDAQDAVELKSLNRQNFDRRDAQDAFALEPLDQEAADHQDALTATERETRGKIYTTQVILQIISVSLLAFHKVASDIIMPVFLASPNRTTSHIPEHIKARNFLQFDDGFGLSTRQIGPILLSQALIAVIGQFFLVPRIVGTYGALRIYRYVLWLYPFFYLFTPFTAQLPYPVSVATVMVDLWVKVLLSSTGYTCSAILITNTSPSKAYLARINGAAASFGCLARSVGPLVAGRLFGWGLHMHYIGVAFWALSGVAAFGAVECLILHDHP</sequence>
<dbReference type="InterPro" id="IPR020846">
    <property type="entry name" value="MFS_dom"/>
</dbReference>
<gene>
    <name evidence="8" type="ORF">BU26DRAFT_512840</name>
</gene>
<feature type="transmembrane region" description="Helical" evidence="6">
    <location>
        <begin position="287"/>
        <end position="312"/>
    </location>
</feature>
<evidence type="ECO:0000256" key="1">
    <source>
        <dbReference type="ARBA" id="ARBA00004141"/>
    </source>
</evidence>
<evidence type="ECO:0000256" key="3">
    <source>
        <dbReference type="ARBA" id="ARBA00022692"/>
    </source>
</evidence>
<keyword evidence="3 6" id="KW-0812">Transmembrane</keyword>
<proteinExistence type="predicted"/>
<evidence type="ECO:0000313" key="9">
    <source>
        <dbReference type="Proteomes" id="UP000800094"/>
    </source>
</evidence>
<evidence type="ECO:0000259" key="7">
    <source>
        <dbReference type="PROSITE" id="PS50850"/>
    </source>
</evidence>
<name>A0A6A6J353_9PLEO</name>
<dbReference type="GO" id="GO:0022857">
    <property type="term" value="F:transmembrane transporter activity"/>
    <property type="evidence" value="ECO:0007669"/>
    <property type="project" value="InterPro"/>
</dbReference>
<keyword evidence="9" id="KW-1185">Reference proteome</keyword>
<dbReference type="GeneID" id="54580812"/>